<gene>
    <name evidence="2" type="ORF">CYD53_11571</name>
</gene>
<dbReference type="EMBL" id="PQFZ01000015">
    <property type="protein sequence ID" value="POR48323.1"/>
    <property type="molecule type" value="Genomic_DNA"/>
</dbReference>
<dbReference type="Gene3D" id="3.40.190.10">
    <property type="entry name" value="Periplasmic binding protein-like II"/>
    <property type="match status" value="2"/>
</dbReference>
<feature type="signal peptide" evidence="1">
    <location>
        <begin position="1"/>
        <end position="26"/>
    </location>
</feature>
<dbReference type="PROSITE" id="PS51318">
    <property type="entry name" value="TAT"/>
    <property type="match status" value="1"/>
</dbReference>
<feature type="chain" id="PRO_5015583829" evidence="1">
    <location>
        <begin position="27"/>
        <end position="334"/>
    </location>
</feature>
<organism evidence="2 3">
    <name type="scientific">Bosea psychrotolerans</name>
    <dbReference type="NCBI Taxonomy" id="1871628"/>
    <lineage>
        <taxon>Bacteria</taxon>
        <taxon>Pseudomonadati</taxon>
        <taxon>Pseudomonadota</taxon>
        <taxon>Alphaproteobacteria</taxon>
        <taxon>Hyphomicrobiales</taxon>
        <taxon>Boseaceae</taxon>
        <taxon>Bosea</taxon>
    </lineage>
</organism>
<accession>A0A2S4M0T0</accession>
<keyword evidence="3" id="KW-1185">Reference proteome</keyword>
<proteinExistence type="predicted"/>
<dbReference type="SUPFAM" id="SSF53850">
    <property type="entry name" value="Periplasmic binding protein-like II"/>
    <property type="match status" value="1"/>
</dbReference>
<sequence>MRLPSRRTALALGAAAFGGLALPARAQAKKNITIAIQFGTSHLATTVADKLALFARHAKDNGIGDTSFTVQRVSGSPAINDGIFSGTLDVGAYGPTALLAAWLKTRGSFDIRGIAACNEAVLTLYSNDASVKSVADIKPEMRIAVTATTAPQAILLRMAAEKAFGPGQASRFDKQMVVLPHPDATVALISKAAIQLYFAAPPFISTLEASGKCFKVVDGNAIIGRSYSGALLGATSKFAGANPAAVATIVAGLREAMDLIKSDPAQAAKLYMEVEKTALSPAEVEAAIRAQTFTVEPQGMMAFAGFMQRNGELKEAPAKWQDVFFEPVSKGQGS</sequence>
<keyword evidence="1" id="KW-0732">Signal</keyword>
<protein>
    <submittedName>
        <fullName evidence="2">NitT/TauT family transport system substrate-binding protein</fullName>
    </submittedName>
</protein>
<dbReference type="PANTHER" id="PTHR30024">
    <property type="entry name" value="ALIPHATIC SULFONATES-BINDING PROTEIN-RELATED"/>
    <property type="match status" value="1"/>
</dbReference>
<evidence type="ECO:0000256" key="1">
    <source>
        <dbReference type="SAM" id="SignalP"/>
    </source>
</evidence>
<dbReference type="InterPro" id="IPR006311">
    <property type="entry name" value="TAT_signal"/>
</dbReference>
<dbReference type="PANTHER" id="PTHR30024:SF2">
    <property type="entry name" value="ABC TRANSPORTER SUBSTRATE-BINDING PROTEIN"/>
    <property type="match status" value="1"/>
</dbReference>
<dbReference type="AlphaFoldDB" id="A0A2S4M0T0"/>
<dbReference type="Proteomes" id="UP000236919">
    <property type="component" value="Unassembled WGS sequence"/>
</dbReference>
<dbReference type="RefSeq" id="WP_181011971.1">
    <property type="nucleotide sequence ID" value="NZ_PQFZ01000015.1"/>
</dbReference>
<comment type="caution">
    <text evidence="2">The sequence shown here is derived from an EMBL/GenBank/DDBJ whole genome shotgun (WGS) entry which is preliminary data.</text>
</comment>
<name>A0A2S4M0T0_9HYPH</name>
<evidence type="ECO:0000313" key="3">
    <source>
        <dbReference type="Proteomes" id="UP000236919"/>
    </source>
</evidence>
<evidence type="ECO:0000313" key="2">
    <source>
        <dbReference type="EMBL" id="POR48323.1"/>
    </source>
</evidence>
<reference evidence="2 3" key="1">
    <citation type="submission" date="2018-01" db="EMBL/GenBank/DDBJ databases">
        <title>Genomic Encyclopedia of Type Strains, Phase III (KMG-III): the genomes of soil and plant-associated and newly described type strains.</title>
        <authorList>
            <person name="Whitman W."/>
        </authorList>
    </citation>
    <scope>NUCLEOTIDE SEQUENCE [LARGE SCALE GENOMIC DNA]</scope>
    <source>
        <strain evidence="2 3">1131</strain>
    </source>
</reference>